<keyword evidence="4 11" id="KW-0138">CF(0)</keyword>
<dbReference type="HAMAP" id="MF_01393">
    <property type="entry name" value="ATP_synth_a_bact"/>
    <property type="match status" value="1"/>
</dbReference>
<evidence type="ECO:0000256" key="8">
    <source>
        <dbReference type="ARBA" id="ARBA00023065"/>
    </source>
</evidence>
<dbReference type="RefSeq" id="WP_154077756.1">
    <property type="nucleotide sequence ID" value="NZ_CP045929.1"/>
</dbReference>
<keyword evidence="3 11" id="KW-0813">Transport</keyword>
<evidence type="ECO:0000256" key="1">
    <source>
        <dbReference type="ARBA" id="ARBA00004141"/>
    </source>
</evidence>
<evidence type="ECO:0000313" key="13">
    <source>
        <dbReference type="EMBL" id="QGK71180.1"/>
    </source>
</evidence>
<sequence length="258" mass="28114">MGALVLAQGGTFVPPGADSFFLPPIFGGVTKPMLLVALSVVIIGAYFVVTTRNMQLVPSKGQFAAEQIYDFSRNTARDQIGSKEFKPFIPLIFALFTFVLVNNLFGIIPLVQFPTMAKIGFPIALMLVVYVTYHGIGFKRHGFTGYLKGIMFPPNVPKPIYVLLAPIEFISKFVTNPFALAIRVFAAMFAGHLMLLVFTLGGQYLLVEASAFLKPVSLLGFGFAIVLTFVEALIQVLQAYIFALLSASYIGSALAEEH</sequence>
<dbReference type="GO" id="GO:0046933">
    <property type="term" value="F:proton-transporting ATP synthase activity, rotational mechanism"/>
    <property type="evidence" value="ECO:0007669"/>
    <property type="project" value="UniProtKB-UniRule"/>
</dbReference>
<keyword evidence="14" id="KW-1185">Reference proteome</keyword>
<feature type="transmembrane region" description="Helical" evidence="11">
    <location>
        <begin position="88"/>
        <end position="113"/>
    </location>
</feature>
<comment type="subcellular location">
    <subcellularLocation>
        <location evidence="11 12">Cell membrane</location>
        <topology evidence="11 12">Multi-pass membrane protein</topology>
    </subcellularLocation>
    <subcellularLocation>
        <location evidence="1">Membrane</location>
        <topology evidence="1">Multi-pass membrane protein</topology>
    </subcellularLocation>
</comment>
<keyword evidence="5 11" id="KW-0812">Transmembrane</keyword>
<evidence type="ECO:0000256" key="4">
    <source>
        <dbReference type="ARBA" id="ARBA00022547"/>
    </source>
</evidence>
<name>A0A5Q3QBE6_9PSEU</name>
<feature type="transmembrane region" description="Helical" evidence="11">
    <location>
        <begin position="29"/>
        <end position="49"/>
    </location>
</feature>
<keyword evidence="6 11" id="KW-0375">Hydrogen ion transport</keyword>
<dbReference type="InterPro" id="IPR045083">
    <property type="entry name" value="ATP_synth_F0_asu_bact/mt"/>
</dbReference>
<dbReference type="GO" id="GO:0005886">
    <property type="term" value="C:plasma membrane"/>
    <property type="evidence" value="ECO:0007669"/>
    <property type="project" value="UniProtKB-SubCell"/>
</dbReference>
<proteinExistence type="inferred from homology"/>
<keyword evidence="7 11" id="KW-1133">Transmembrane helix</keyword>
<dbReference type="PANTHER" id="PTHR11410:SF0">
    <property type="entry name" value="ATP SYNTHASE SUBUNIT A"/>
    <property type="match status" value="1"/>
</dbReference>
<dbReference type="SUPFAM" id="SSF81336">
    <property type="entry name" value="F1F0 ATP synthase subunit A"/>
    <property type="match status" value="1"/>
</dbReference>
<evidence type="ECO:0000256" key="7">
    <source>
        <dbReference type="ARBA" id="ARBA00022989"/>
    </source>
</evidence>
<dbReference type="GO" id="GO:0045259">
    <property type="term" value="C:proton-transporting ATP synthase complex"/>
    <property type="evidence" value="ECO:0007669"/>
    <property type="project" value="UniProtKB-KW"/>
</dbReference>
<evidence type="ECO:0000256" key="6">
    <source>
        <dbReference type="ARBA" id="ARBA00022781"/>
    </source>
</evidence>
<organism evidence="13 14">
    <name type="scientific">Allosaccharopolyspora coralli</name>
    <dbReference type="NCBI Taxonomy" id="2665642"/>
    <lineage>
        <taxon>Bacteria</taxon>
        <taxon>Bacillati</taxon>
        <taxon>Actinomycetota</taxon>
        <taxon>Actinomycetes</taxon>
        <taxon>Pseudonocardiales</taxon>
        <taxon>Pseudonocardiaceae</taxon>
        <taxon>Allosaccharopolyspora</taxon>
    </lineage>
</organism>
<dbReference type="Proteomes" id="UP000371041">
    <property type="component" value="Chromosome"/>
</dbReference>
<accession>A0A5Q3QBE6</accession>
<comment type="similarity">
    <text evidence="2 11 12">Belongs to the ATPase A chain family.</text>
</comment>
<evidence type="ECO:0000256" key="3">
    <source>
        <dbReference type="ARBA" id="ARBA00022448"/>
    </source>
</evidence>
<keyword evidence="8 11" id="KW-0406">Ion transport</keyword>
<feature type="transmembrane region" description="Helical" evidence="11">
    <location>
        <begin position="119"/>
        <end position="138"/>
    </location>
</feature>
<keyword evidence="10 11" id="KW-0066">ATP synthesis</keyword>
<keyword evidence="11" id="KW-1003">Cell membrane</keyword>
<dbReference type="Gene3D" id="1.20.120.220">
    <property type="entry name" value="ATP synthase, F0 complex, subunit A"/>
    <property type="match status" value="1"/>
</dbReference>
<keyword evidence="9 11" id="KW-0472">Membrane</keyword>
<dbReference type="CDD" id="cd00310">
    <property type="entry name" value="ATP-synt_Fo_a_6"/>
    <property type="match status" value="1"/>
</dbReference>
<evidence type="ECO:0000256" key="2">
    <source>
        <dbReference type="ARBA" id="ARBA00006810"/>
    </source>
</evidence>
<gene>
    <name evidence="11 13" type="primary">atpB</name>
    <name evidence="13" type="ORF">GIY23_18105</name>
</gene>
<dbReference type="AlphaFoldDB" id="A0A5Q3QBE6"/>
<dbReference type="KEGG" id="sace:GIY23_18105"/>
<feature type="transmembrane region" description="Helical" evidence="11">
    <location>
        <begin position="180"/>
        <end position="206"/>
    </location>
</feature>
<evidence type="ECO:0000256" key="5">
    <source>
        <dbReference type="ARBA" id="ARBA00022692"/>
    </source>
</evidence>
<dbReference type="Pfam" id="PF00119">
    <property type="entry name" value="ATP-synt_A"/>
    <property type="match status" value="1"/>
</dbReference>
<dbReference type="InterPro" id="IPR000568">
    <property type="entry name" value="ATP_synth_F0_asu"/>
</dbReference>
<evidence type="ECO:0000256" key="10">
    <source>
        <dbReference type="ARBA" id="ARBA00023310"/>
    </source>
</evidence>
<dbReference type="EMBL" id="CP045929">
    <property type="protein sequence ID" value="QGK71180.1"/>
    <property type="molecule type" value="Genomic_DNA"/>
</dbReference>
<evidence type="ECO:0000313" key="14">
    <source>
        <dbReference type="Proteomes" id="UP000371041"/>
    </source>
</evidence>
<dbReference type="PANTHER" id="PTHR11410">
    <property type="entry name" value="ATP SYNTHASE SUBUNIT A"/>
    <property type="match status" value="1"/>
</dbReference>
<evidence type="ECO:0000256" key="9">
    <source>
        <dbReference type="ARBA" id="ARBA00023136"/>
    </source>
</evidence>
<reference evidence="14" key="1">
    <citation type="submission" date="2019-11" db="EMBL/GenBank/DDBJ databases">
        <title>The complete genome sequence of Saccharopolyspora sp. E2A.</title>
        <authorList>
            <person name="Zhang G."/>
        </authorList>
    </citation>
    <scope>NUCLEOTIDE SEQUENCE [LARGE SCALE GENOMIC DNA]</scope>
    <source>
        <strain evidence="14">E2A</strain>
    </source>
</reference>
<evidence type="ECO:0000256" key="12">
    <source>
        <dbReference type="RuleBase" id="RU000483"/>
    </source>
</evidence>
<comment type="function">
    <text evidence="11 12">Key component of the proton channel; it plays a direct role in the translocation of protons across the membrane.</text>
</comment>
<dbReference type="InterPro" id="IPR035908">
    <property type="entry name" value="F0_ATP_A_sf"/>
</dbReference>
<dbReference type="NCBIfam" id="TIGR01131">
    <property type="entry name" value="ATP_synt_6_or_A"/>
    <property type="match status" value="1"/>
</dbReference>
<dbReference type="PRINTS" id="PR00123">
    <property type="entry name" value="ATPASEA"/>
</dbReference>
<evidence type="ECO:0000256" key="11">
    <source>
        <dbReference type="HAMAP-Rule" id="MF_01393"/>
    </source>
</evidence>
<protein>
    <recommendedName>
        <fullName evidence="11 12">ATP synthase subunit a</fullName>
    </recommendedName>
    <alternativeName>
        <fullName evidence="11">ATP synthase F0 sector subunit a</fullName>
    </alternativeName>
    <alternativeName>
        <fullName evidence="11">F-ATPase subunit 6</fullName>
    </alternativeName>
</protein>